<protein>
    <recommendedName>
        <fullName evidence="7">Ribosomal RNA small subunit methyltransferase A</fullName>
        <ecNumber evidence="7">2.1.1.182</ecNumber>
    </recommendedName>
    <alternativeName>
        <fullName evidence="7">16S rRNA (adenine(1518)-N(6)/adenine(1519)-N(6))-dimethyltransferase</fullName>
    </alternativeName>
    <alternativeName>
        <fullName evidence="7">16S rRNA dimethyladenosine transferase</fullName>
    </alternativeName>
    <alternativeName>
        <fullName evidence="7">16S rRNA dimethylase</fullName>
    </alternativeName>
    <alternativeName>
        <fullName evidence="7">S-adenosylmethionine-6-N', N'-adenosyl(rRNA) dimethyltransferase</fullName>
    </alternativeName>
</protein>
<feature type="binding site" evidence="7 8">
    <location>
        <position position="70"/>
    </location>
    <ligand>
        <name>S-adenosyl-L-methionine</name>
        <dbReference type="ChEBI" id="CHEBI:59789"/>
    </ligand>
</feature>
<dbReference type="Pfam" id="PF00398">
    <property type="entry name" value="RrnaAD"/>
    <property type="match status" value="1"/>
</dbReference>
<dbReference type="InterPro" id="IPR011530">
    <property type="entry name" value="rRNA_adenine_dimethylase"/>
</dbReference>
<dbReference type="EC" id="2.1.1.182" evidence="7"/>
<evidence type="ECO:0000259" key="9">
    <source>
        <dbReference type="SMART" id="SM00650"/>
    </source>
</evidence>
<name>A0A4V1ES18_9BACT</name>
<feature type="binding site" evidence="7 8">
    <location>
        <position position="23"/>
    </location>
    <ligand>
        <name>S-adenosyl-L-methionine</name>
        <dbReference type="ChEBI" id="CHEBI:59789"/>
    </ligand>
</feature>
<dbReference type="InterPro" id="IPR020598">
    <property type="entry name" value="rRNA_Ade_methylase_Trfase_N"/>
</dbReference>
<reference evidence="10 11" key="1">
    <citation type="submission" date="2019-05" db="EMBL/GenBank/DDBJ databases">
        <title>The Complete Genome Sequence of the n-alkane-degrading Desulfoglaeba alkanexedens ALDC reveals multiple alkylsuccinate synthase gene clusters.</title>
        <authorList>
            <person name="Callaghan A.V."/>
            <person name="Davidova I.A."/>
            <person name="Duncan K.E."/>
            <person name="Morris B."/>
            <person name="McInerney M.J."/>
        </authorList>
    </citation>
    <scope>NUCLEOTIDE SEQUENCE [LARGE SCALE GENOMIC DNA]</scope>
    <source>
        <strain evidence="10 11">ALDC</strain>
    </source>
</reference>
<evidence type="ECO:0000256" key="8">
    <source>
        <dbReference type="PROSITE-ProRule" id="PRU01026"/>
    </source>
</evidence>
<dbReference type="OrthoDB" id="9814755at2"/>
<dbReference type="InterPro" id="IPR029063">
    <property type="entry name" value="SAM-dependent_MTases_sf"/>
</dbReference>
<keyword evidence="5 7" id="KW-0949">S-adenosyl-L-methionine</keyword>
<evidence type="ECO:0000256" key="2">
    <source>
        <dbReference type="ARBA" id="ARBA00022552"/>
    </source>
</evidence>
<dbReference type="Gene3D" id="3.40.50.150">
    <property type="entry name" value="Vaccinia Virus protein VP39"/>
    <property type="match status" value="1"/>
</dbReference>
<comment type="catalytic activity">
    <reaction evidence="7">
        <text>adenosine(1518)/adenosine(1519) in 16S rRNA + 4 S-adenosyl-L-methionine = N(6)-dimethyladenosine(1518)/N(6)-dimethyladenosine(1519) in 16S rRNA + 4 S-adenosyl-L-homocysteine + 4 H(+)</text>
        <dbReference type="Rhea" id="RHEA:19609"/>
        <dbReference type="Rhea" id="RHEA-COMP:10232"/>
        <dbReference type="Rhea" id="RHEA-COMP:10233"/>
        <dbReference type="ChEBI" id="CHEBI:15378"/>
        <dbReference type="ChEBI" id="CHEBI:57856"/>
        <dbReference type="ChEBI" id="CHEBI:59789"/>
        <dbReference type="ChEBI" id="CHEBI:74411"/>
        <dbReference type="ChEBI" id="CHEBI:74493"/>
        <dbReference type="EC" id="2.1.1.182"/>
    </reaction>
</comment>
<evidence type="ECO:0000313" key="10">
    <source>
        <dbReference type="EMBL" id="QCQ23591.1"/>
    </source>
</evidence>
<comment type="similarity">
    <text evidence="7">Belongs to the class I-like SAM-binding methyltransferase superfamily. rRNA adenine N(6)-methyltransferase family. RsmA subfamily.</text>
</comment>
<feature type="domain" description="Ribosomal RNA adenine methylase transferase N-terminal" evidence="9">
    <location>
        <begin position="28"/>
        <end position="203"/>
    </location>
</feature>
<keyword evidence="4 7" id="KW-0808">Transferase</keyword>
<dbReference type="GO" id="GO:0003723">
    <property type="term" value="F:RNA binding"/>
    <property type="evidence" value="ECO:0007669"/>
    <property type="project" value="UniProtKB-UniRule"/>
</dbReference>
<feature type="binding site" evidence="7 8">
    <location>
        <position position="96"/>
    </location>
    <ligand>
        <name>S-adenosyl-L-methionine</name>
        <dbReference type="ChEBI" id="CHEBI:59789"/>
    </ligand>
</feature>
<evidence type="ECO:0000313" key="11">
    <source>
        <dbReference type="Proteomes" id="UP000298602"/>
    </source>
</evidence>
<dbReference type="HAMAP" id="MF_00607">
    <property type="entry name" value="16SrRNA_methyltr_A"/>
    <property type="match status" value="1"/>
</dbReference>
<dbReference type="SMART" id="SM00650">
    <property type="entry name" value="rADc"/>
    <property type="match status" value="1"/>
</dbReference>
<dbReference type="GO" id="GO:0052908">
    <property type="term" value="F:16S rRNA (adenine(1518)-N(6)/adenine(1519)-N(6))-dimethyltransferase activity"/>
    <property type="evidence" value="ECO:0007669"/>
    <property type="project" value="UniProtKB-EC"/>
</dbReference>
<keyword evidence="11" id="KW-1185">Reference proteome</keyword>
<keyword evidence="6 7" id="KW-0694">RNA-binding</keyword>
<comment type="function">
    <text evidence="7">Specifically dimethylates two adjacent adenosines (A1518 and A1519) in the loop of a conserved hairpin near the 3'-end of 16S rRNA in the 30S particle. May play a critical role in biogenesis of 30S subunits.</text>
</comment>
<comment type="subcellular location">
    <subcellularLocation>
        <location evidence="7">Cytoplasm</location>
    </subcellularLocation>
</comment>
<dbReference type="Gene3D" id="1.10.8.100">
    <property type="entry name" value="Ribosomal RNA adenine dimethylase-like, domain 2"/>
    <property type="match status" value="1"/>
</dbReference>
<evidence type="ECO:0000256" key="1">
    <source>
        <dbReference type="ARBA" id="ARBA00022490"/>
    </source>
</evidence>
<dbReference type="AlphaFoldDB" id="A0A4V1ES18"/>
<dbReference type="NCBIfam" id="TIGR00755">
    <property type="entry name" value="ksgA"/>
    <property type="match status" value="1"/>
</dbReference>
<dbReference type="PROSITE" id="PS01131">
    <property type="entry name" value="RRNA_A_DIMETH"/>
    <property type="match status" value="1"/>
</dbReference>
<dbReference type="CDD" id="cd02440">
    <property type="entry name" value="AdoMet_MTases"/>
    <property type="match status" value="1"/>
</dbReference>
<dbReference type="SUPFAM" id="SSF53335">
    <property type="entry name" value="S-adenosyl-L-methionine-dependent methyltransferases"/>
    <property type="match status" value="1"/>
</dbReference>
<dbReference type="Proteomes" id="UP000298602">
    <property type="component" value="Chromosome"/>
</dbReference>
<feature type="binding site" evidence="7 8">
    <location>
        <position position="48"/>
    </location>
    <ligand>
        <name>S-adenosyl-L-methionine</name>
        <dbReference type="ChEBI" id="CHEBI:59789"/>
    </ligand>
</feature>
<evidence type="ECO:0000256" key="5">
    <source>
        <dbReference type="ARBA" id="ARBA00022691"/>
    </source>
</evidence>
<dbReference type="EMBL" id="CP040098">
    <property type="protein sequence ID" value="QCQ23591.1"/>
    <property type="molecule type" value="Genomic_DNA"/>
</dbReference>
<proteinExistence type="inferred from homology"/>
<feature type="binding site" evidence="7 8">
    <location>
        <position position="21"/>
    </location>
    <ligand>
        <name>S-adenosyl-L-methionine</name>
        <dbReference type="ChEBI" id="CHEBI:59789"/>
    </ligand>
</feature>
<keyword evidence="1 7" id="KW-0963">Cytoplasm</keyword>
<evidence type="ECO:0000256" key="6">
    <source>
        <dbReference type="ARBA" id="ARBA00022884"/>
    </source>
</evidence>
<organism evidence="10 11">
    <name type="scientific">Desulfoglaeba alkanexedens ALDC</name>
    <dbReference type="NCBI Taxonomy" id="980445"/>
    <lineage>
        <taxon>Bacteria</taxon>
        <taxon>Pseudomonadati</taxon>
        <taxon>Thermodesulfobacteriota</taxon>
        <taxon>Syntrophobacteria</taxon>
        <taxon>Syntrophobacterales</taxon>
        <taxon>Syntrophobacteraceae</taxon>
        <taxon>Desulfoglaeba</taxon>
    </lineage>
</organism>
<keyword evidence="3 7" id="KW-0489">Methyltransferase</keyword>
<dbReference type="InterPro" id="IPR023165">
    <property type="entry name" value="rRNA_Ade_diMease-like_C"/>
</dbReference>
<evidence type="ECO:0000256" key="7">
    <source>
        <dbReference type="HAMAP-Rule" id="MF_00607"/>
    </source>
</evidence>
<dbReference type="KEGG" id="dax:FDQ92_14295"/>
<dbReference type="GO" id="GO:0005829">
    <property type="term" value="C:cytosol"/>
    <property type="evidence" value="ECO:0007669"/>
    <property type="project" value="TreeGrafter"/>
</dbReference>
<dbReference type="PANTHER" id="PTHR11727">
    <property type="entry name" value="DIMETHYLADENOSINE TRANSFERASE"/>
    <property type="match status" value="1"/>
</dbReference>
<evidence type="ECO:0000256" key="3">
    <source>
        <dbReference type="ARBA" id="ARBA00022603"/>
    </source>
</evidence>
<dbReference type="InterPro" id="IPR020596">
    <property type="entry name" value="rRNA_Ade_Mease_Trfase_CS"/>
</dbReference>
<dbReference type="InterPro" id="IPR001737">
    <property type="entry name" value="KsgA/Erm"/>
</dbReference>
<sequence>MDPREYFRDKAGTPRKSFGQHFLAQPRTAAKIVREAHIKPADVVVEIGPGLGALTRFILEGPAAELHLVELDRDLAEYLRERVKGLHLPVHVHRRDVLDFEFERLSKDSGRPLVVLGNLPYNISSPLLFRLLRQASFLDRAVFMVQKEVGRRWAAPPGGKDYGVLSVLLSLYARVEVLFEVGPKQFHPPPRVDSVVLRLDFNRPFPDELPPFEDLRAVANTAFQQRRKTLRNSLKSLPGVNRGLVLEEAFAAAGIDSGRRAETLAGEELVRLTRALAPWLRPPAEHRSSGG</sequence>
<evidence type="ECO:0000256" key="4">
    <source>
        <dbReference type="ARBA" id="ARBA00022679"/>
    </source>
</evidence>
<accession>A0A4V1ES18</accession>
<dbReference type="PANTHER" id="PTHR11727:SF7">
    <property type="entry name" value="DIMETHYLADENOSINE TRANSFERASE-RELATED"/>
    <property type="match status" value="1"/>
</dbReference>
<reference evidence="10 11" key="2">
    <citation type="submission" date="2019-05" db="EMBL/GenBank/DDBJ databases">
        <authorList>
            <person name="Suflita J.M."/>
            <person name="Marks C.R."/>
        </authorList>
    </citation>
    <scope>NUCLEOTIDE SEQUENCE [LARGE SCALE GENOMIC DNA]</scope>
    <source>
        <strain evidence="10 11">ALDC</strain>
    </source>
</reference>
<dbReference type="PROSITE" id="PS51689">
    <property type="entry name" value="SAM_RNA_A_N6_MT"/>
    <property type="match status" value="1"/>
</dbReference>
<gene>
    <name evidence="7 10" type="primary">rsmA</name>
    <name evidence="7" type="synonym">ksgA</name>
    <name evidence="10" type="ORF">FDQ92_14295</name>
</gene>
<keyword evidence="2 7" id="KW-0698">rRNA processing</keyword>
<feature type="binding site" evidence="7 8">
    <location>
        <position position="118"/>
    </location>
    <ligand>
        <name>S-adenosyl-L-methionine</name>
        <dbReference type="ChEBI" id="CHEBI:59789"/>
    </ligand>
</feature>